<feature type="transmembrane region" description="Helical" evidence="1">
    <location>
        <begin position="6"/>
        <end position="27"/>
    </location>
</feature>
<dbReference type="EMBL" id="WUWG01000003">
    <property type="protein sequence ID" value="MXU65329.1"/>
    <property type="molecule type" value="Genomic_DNA"/>
</dbReference>
<dbReference type="AlphaFoldDB" id="A0A6B0TRJ7"/>
<dbReference type="GO" id="GO:0004190">
    <property type="term" value="F:aspartic-type endopeptidase activity"/>
    <property type="evidence" value="ECO:0007669"/>
    <property type="project" value="InterPro"/>
</dbReference>
<feature type="transmembrane region" description="Helical" evidence="1">
    <location>
        <begin position="106"/>
        <end position="125"/>
    </location>
</feature>
<sequence>MALDILQPYAALIFFLAALPFCLWAAYSDLSVMKIPNRLCLWMFVAFCVCAILILPWGAFGVRLIAAAVALVIGFLLNMGGLVGGGDAKFVTAMIPFVAPGDYGPFLLMACVTTLAAVFTHRMFVRTLTTGHVAENWKSWSEKKYFPMGLALAGSLIFYQLWVLLT</sequence>
<dbReference type="InterPro" id="IPR000045">
    <property type="entry name" value="Prepilin_IV_endopep_pep"/>
</dbReference>
<accession>A0A6B0TRJ7</accession>
<keyword evidence="1" id="KW-0812">Transmembrane</keyword>
<feature type="transmembrane region" description="Helical" evidence="1">
    <location>
        <begin position="145"/>
        <end position="165"/>
    </location>
</feature>
<comment type="caution">
    <text evidence="3">The sequence shown here is derived from an EMBL/GenBank/DDBJ whole genome shotgun (WGS) entry which is preliminary data.</text>
</comment>
<gene>
    <name evidence="3" type="ORF">GSH16_07700</name>
</gene>
<keyword evidence="4" id="KW-1185">Reference proteome</keyword>
<feature type="transmembrane region" description="Helical" evidence="1">
    <location>
        <begin position="64"/>
        <end position="85"/>
    </location>
</feature>
<evidence type="ECO:0000313" key="4">
    <source>
        <dbReference type="Proteomes" id="UP000436016"/>
    </source>
</evidence>
<protein>
    <recommendedName>
        <fullName evidence="2">Prepilin type IV endopeptidase peptidase domain-containing protein</fullName>
    </recommendedName>
</protein>
<reference evidence="3 4" key="1">
    <citation type="submission" date="2019-12" db="EMBL/GenBank/DDBJ databases">
        <title>Strain KN286 was isolated from seawater, which was collected from Caroline Seamount in the tropical western Pacific.</title>
        <authorList>
            <person name="Wang Q."/>
        </authorList>
    </citation>
    <scope>NUCLEOTIDE SEQUENCE [LARGE SCALE GENOMIC DNA]</scope>
    <source>
        <strain evidence="3 4">KN286</strain>
    </source>
</reference>
<keyword evidence="1" id="KW-0472">Membrane</keyword>
<evidence type="ECO:0000313" key="3">
    <source>
        <dbReference type="EMBL" id="MXU65329.1"/>
    </source>
</evidence>
<dbReference type="Gene3D" id="1.20.120.1220">
    <property type="match status" value="1"/>
</dbReference>
<evidence type="ECO:0000256" key="1">
    <source>
        <dbReference type="SAM" id="Phobius"/>
    </source>
</evidence>
<name>A0A6B0TRJ7_9RHOB</name>
<organism evidence="3 4">
    <name type="scientific">Oceanomicrobium pacificus</name>
    <dbReference type="NCBI Taxonomy" id="2692916"/>
    <lineage>
        <taxon>Bacteria</taxon>
        <taxon>Pseudomonadati</taxon>
        <taxon>Pseudomonadota</taxon>
        <taxon>Alphaproteobacteria</taxon>
        <taxon>Rhodobacterales</taxon>
        <taxon>Paracoccaceae</taxon>
        <taxon>Oceanomicrobium</taxon>
    </lineage>
</organism>
<feature type="domain" description="Prepilin type IV endopeptidase peptidase" evidence="2">
    <location>
        <begin position="18"/>
        <end position="116"/>
    </location>
</feature>
<dbReference type="GO" id="GO:0016020">
    <property type="term" value="C:membrane"/>
    <property type="evidence" value="ECO:0007669"/>
    <property type="project" value="InterPro"/>
</dbReference>
<feature type="transmembrane region" description="Helical" evidence="1">
    <location>
        <begin position="39"/>
        <end position="58"/>
    </location>
</feature>
<dbReference type="Pfam" id="PF01478">
    <property type="entry name" value="Peptidase_A24"/>
    <property type="match status" value="1"/>
</dbReference>
<keyword evidence="1" id="KW-1133">Transmembrane helix</keyword>
<evidence type="ECO:0000259" key="2">
    <source>
        <dbReference type="Pfam" id="PF01478"/>
    </source>
</evidence>
<proteinExistence type="predicted"/>
<dbReference type="RefSeq" id="WP_160853709.1">
    <property type="nucleotide sequence ID" value="NZ_WUWG01000003.1"/>
</dbReference>
<dbReference type="Proteomes" id="UP000436016">
    <property type="component" value="Unassembled WGS sequence"/>
</dbReference>